<sequence>NCTSYIACPLGQIRYPEITSQARIATFMNIKYNSKKTSCCNSLIHF</sequence>
<evidence type="ECO:0000313" key="2">
    <source>
        <dbReference type="Proteomes" id="UP000663868"/>
    </source>
</evidence>
<gene>
    <name evidence="1" type="ORF">KXQ929_LOCUS51760</name>
</gene>
<accession>A0A820PX37</accession>
<dbReference type="Proteomes" id="UP000663868">
    <property type="component" value="Unassembled WGS sequence"/>
</dbReference>
<dbReference type="EMBL" id="CAJOBB010026176">
    <property type="protein sequence ID" value="CAF4413882.1"/>
    <property type="molecule type" value="Genomic_DNA"/>
</dbReference>
<proteinExistence type="predicted"/>
<comment type="caution">
    <text evidence="1">The sequence shown here is derived from an EMBL/GenBank/DDBJ whole genome shotgun (WGS) entry which is preliminary data.</text>
</comment>
<evidence type="ECO:0000313" key="1">
    <source>
        <dbReference type="EMBL" id="CAF4413882.1"/>
    </source>
</evidence>
<dbReference type="AlphaFoldDB" id="A0A820PX37"/>
<feature type="non-terminal residue" evidence="1">
    <location>
        <position position="1"/>
    </location>
</feature>
<name>A0A820PX37_9BILA</name>
<protein>
    <submittedName>
        <fullName evidence="1">Uncharacterized protein</fullName>
    </submittedName>
</protein>
<organism evidence="1 2">
    <name type="scientific">Adineta steineri</name>
    <dbReference type="NCBI Taxonomy" id="433720"/>
    <lineage>
        <taxon>Eukaryota</taxon>
        <taxon>Metazoa</taxon>
        <taxon>Spiralia</taxon>
        <taxon>Gnathifera</taxon>
        <taxon>Rotifera</taxon>
        <taxon>Eurotatoria</taxon>
        <taxon>Bdelloidea</taxon>
        <taxon>Adinetida</taxon>
        <taxon>Adinetidae</taxon>
        <taxon>Adineta</taxon>
    </lineage>
</organism>
<reference evidence="1" key="1">
    <citation type="submission" date="2021-02" db="EMBL/GenBank/DDBJ databases">
        <authorList>
            <person name="Nowell W R."/>
        </authorList>
    </citation>
    <scope>NUCLEOTIDE SEQUENCE</scope>
</reference>